<evidence type="ECO:0000313" key="1">
    <source>
        <dbReference type="EMBL" id="MCZ8547880.1"/>
    </source>
</evidence>
<proteinExistence type="predicted"/>
<reference evidence="1" key="1">
    <citation type="submission" date="2022-11" db="EMBL/GenBank/DDBJ databases">
        <authorList>
            <person name="Coimbra C."/>
        </authorList>
    </citation>
    <scope>NUCLEOTIDE SEQUENCE</scope>
    <source>
        <strain evidence="1">Jales19</strain>
    </source>
</reference>
<keyword evidence="2" id="KW-1185">Reference proteome</keyword>
<protein>
    <recommendedName>
        <fullName evidence="3">Restriction endonuclease type IV Mrr domain-containing protein</fullName>
    </recommendedName>
</protein>
<dbReference type="EMBL" id="JAPFQA010000018">
    <property type="protein sequence ID" value="MCZ8547880.1"/>
    <property type="molecule type" value="Genomic_DNA"/>
</dbReference>
<gene>
    <name evidence="1" type="ORF">OOJ09_27160</name>
</gene>
<organism evidence="1 2">
    <name type="scientific">Mesorhizobium qingshengii</name>
    <dbReference type="NCBI Taxonomy" id="1165689"/>
    <lineage>
        <taxon>Bacteria</taxon>
        <taxon>Pseudomonadati</taxon>
        <taxon>Pseudomonadota</taxon>
        <taxon>Alphaproteobacteria</taxon>
        <taxon>Hyphomicrobiales</taxon>
        <taxon>Phyllobacteriaceae</taxon>
        <taxon>Mesorhizobium</taxon>
    </lineage>
</organism>
<dbReference type="Proteomes" id="UP001152178">
    <property type="component" value="Unassembled WGS sequence"/>
</dbReference>
<evidence type="ECO:0000313" key="2">
    <source>
        <dbReference type="Proteomes" id="UP001152178"/>
    </source>
</evidence>
<name>A0ABT4R223_9HYPH</name>
<evidence type="ECO:0008006" key="3">
    <source>
        <dbReference type="Google" id="ProtNLM"/>
    </source>
</evidence>
<comment type="caution">
    <text evidence="1">The sequence shown here is derived from an EMBL/GenBank/DDBJ whole genome shotgun (WGS) entry which is preliminary data.</text>
</comment>
<accession>A0ABT4R223</accession>
<sequence>MLRVRATEGSVMFSPVIGQNSKRAAVRKALDRHKVYITAQSFSAGAYQARVLVEGEAYWVDEFRLAQLRQGLSPAELELTPATDD</sequence>